<comment type="pathway">
    <text evidence="2">Protein modification; protein glycosylation.</text>
</comment>
<comment type="caution">
    <text evidence="13">The sequence shown here is derived from an EMBL/GenBank/DDBJ whole genome shotgun (WGS) entry which is preliminary data.</text>
</comment>
<dbReference type="PANTHER" id="PTHR13036:SF0">
    <property type="entry name" value="CHITOBIOSYLDIPHOSPHODOLICHOL BETA-MANNOSYLTRANSFERASE"/>
    <property type="match status" value="1"/>
</dbReference>
<gene>
    <name evidence="13" type="ORF">WHR41_07408</name>
</gene>
<dbReference type="CDD" id="cd03816">
    <property type="entry name" value="GT33_ALG1-like"/>
    <property type="match status" value="1"/>
</dbReference>
<evidence type="ECO:0000256" key="2">
    <source>
        <dbReference type="ARBA" id="ARBA00004922"/>
    </source>
</evidence>
<name>A0AB34KGW8_9PEZI</name>
<evidence type="ECO:0000256" key="8">
    <source>
        <dbReference type="ARBA" id="ARBA00022824"/>
    </source>
</evidence>
<feature type="transmembrane region" description="Helical" evidence="12">
    <location>
        <begin position="6"/>
        <end position="28"/>
    </location>
</feature>
<dbReference type="AlphaFoldDB" id="A0AB34KGW8"/>
<proteinExistence type="predicted"/>
<reference evidence="13 14" key="1">
    <citation type="journal article" date="2020" name="Microbiol. Resour. Announc.">
        <title>Draft Genome Sequence of a Cladosporium Species Isolated from the Mesophotic Ascidian Didemnum maculosum.</title>
        <authorList>
            <person name="Gioti A."/>
            <person name="Siaperas R."/>
            <person name="Nikolaivits E."/>
            <person name="Le Goff G."/>
            <person name="Ouazzani J."/>
            <person name="Kotoulas G."/>
            <person name="Topakas E."/>
        </authorList>
    </citation>
    <scope>NUCLEOTIDE SEQUENCE [LARGE SCALE GENOMIC DNA]</scope>
    <source>
        <strain evidence="13 14">TM138-S3</strain>
    </source>
</reference>
<keyword evidence="5" id="KW-0328">Glycosyltransferase</keyword>
<dbReference type="EMBL" id="JAAQHG020000030">
    <property type="protein sequence ID" value="KAL1583995.1"/>
    <property type="molecule type" value="Genomic_DNA"/>
</dbReference>
<evidence type="ECO:0000256" key="9">
    <source>
        <dbReference type="ARBA" id="ARBA00022989"/>
    </source>
</evidence>
<evidence type="ECO:0000256" key="1">
    <source>
        <dbReference type="ARBA" id="ARBA00004389"/>
    </source>
</evidence>
<keyword evidence="10 12" id="KW-0472">Membrane</keyword>
<accession>A0AB34KGW8</accession>
<dbReference type="GO" id="GO:0005789">
    <property type="term" value="C:endoplasmic reticulum membrane"/>
    <property type="evidence" value="ECO:0007669"/>
    <property type="project" value="UniProtKB-SubCell"/>
</dbReference>
<sequence>MDLLDILQLILPVAVTISTALTIFIATLPQIYDRSQPREIVDSDFTEADKKDAEKSGYASYQAHKDENGVFKVDTSVHVVVLGDIGRSPRMQYHALSIAARGGRAVIIGYVDSDVHPDIQANRLISILPIPTFPKYLQTSNKLLFLLTAPLKVLHQVWSLYYALGYKTAPAKWMLVQNPPSIPTLAVAQFLCFFRKTRLVVDWHNFGYSILALRLGDSHPLVRISEWYEGFFSKRAFAHFSVTNAMARVLKSKWAIEAVALHDRPPAHFQPLTQAQRSAFLHRLPETAQYAPDLEKGTWRLIVSSTSWTPDEDFSVLLEALVAYSASATDQTHLPKILAIITGKGPQKEHYLSRIRALNQEKRLLNVVVLTAWLSAEDYASLLGSADLGISLHTSSSGVDLPMKVVDMFGTGLPVAGWSEFEAWPELVTEGVNGRGFGSAEELTRILEELFIGKGGELERLRQGVLEEGKRRWDDEWMPVAGRLFELED</sequence>
<feature type="transmembrane region" description="Helical" evidence="12">
    <location>
        <begin position="143"/>
        <end position="164"/>
    </location>
</feature>
<evidence type="ECO:0000256" key="11">
    <source>
        <dbReference type="ARBA" id="ARBA00024899"/>
    </source>
</evidence>
<dbReference type="PANTHER" id="PTHR13036">
    <property type="entry name" value="BETA1,4 MANNOSYLTRANSFERASE"/>
    <property type="match status" value="1"/>
</dbReference>
<protein>
    <recommendedName>
        <fullName evidence="4">Chitobiosyldiphosphodolichol beta-mannosyltransferase</fullName>
        <ecNumber evidence="3">2.4.1.142</ecNumber>
    </recommendedName>
</protein>
<evidence type="ECO:0000256" key="10">
    <source>
        <dbReference type="ARBA" id="ARBA00023136"/>
    </source>
</evidence>
<evidence type="ECO:0000256" key="4">
    <source>
        <dbReference type="ARBA" id="ARBA00015841"/>
    </source>
</evidence>
<evidence type="ECO:0000256" key="6">
    <source>
        <dbReference type="ARBA" id="ARBA00022679"/>
    </source>
</evidence>
<evidence type="ECO:0000313" key="14">
    <source>
        <dbReference type="Proteomes" id="UP000803884"/>
    </source>
</evidence>
<dbReference type="RefSeq" id="XP_069227101.1">
    <property type="nucleotide sequence ID" value="XM_069376013.1"/>
</dbReference>
<comment type="subcellular location">
    <subcellularLocation>
        <location evidence="1">Endoplasmic reticulum membrane</location>
        <topology evidence="1">Single-pass membrane protein</topology>
    </subcellularLocation>
</comment>
<keyword evidence="8" id="KW-0256">Endoplasmic reticulum</keyword>
<evidence type="ECO:0000256" key="3">
    <source>
        <dbReference type="ARBA" id="ARBA00012611"/>
    </source>
</evidence>
<dbReference type="GeneID" id="96008851"/>
<dbReference type="InterPro" id="IPR026051">
    <property type="entry name" value="ALG1-like"/>
</dbReference>
<dbReference type="Gene3D" id="3.40.50.2000">
    <property type="entry name" value="Glycogen Phosphorylase B"/>
    <property type="match status" value="1"/>
</dbReference>
<keyword evidence="6" id="KW-0808">Transferase</keyword>
<organism evidence="13 14">
    <name type="scientific">Cladosporium halotolerans</name>
    <dbReference type="NCBI Taxonomy" id="1052096"/>
    <lineage>
        <taxon>Eukaryota</taxon>
        <taxon>Fungi</taxon>
        <taxon>Dikarya</taxon>
        <taxon>Ascomycota</taxon>
        <taxon>Pezizomycotina</taxon>
        <taxon>Dothideomycetes</taxon>
        <taxon>Dothideomycetidae</taxon>
        <taxon>Cladosporiales</taxon>
        <taxon>Cladosporiaceae</taxon>
        <taxon>Cladosporium</taxon>
    </lineage>
</organism>
<dbReference type="Proteomes" id="UP000803884">
    <property type="component" value="Unassembled WGS sequence"/>
</dbReference>
<keyword evidence="7 12" id="KW-0812">Transmembrane</keyword>
<evidence type="ECO:0000313" key="13">
    <source>
        <dbReference type="EMBL" id="KAL1583995.1"/>
    </source>
</evidence>
<keyword evidence="9 12" id="KW-1133">Transmembrane helix</keyword>
<evidence type="ECO:0000256" key="12">
    <source>
        <dbReference type="SAM" id="Phobius"/>
    </source>
</evidence>
<dbReference type="SUPFAM" id="SSF53756">
    <property type="entry name" value="UDP-Glycosyltransferase/glycogen phosphorylase"/>
    <property type="match status" value="1"/>
</dbReference>
<dbReference type="FunFam" id="3.40.50.2000:FF:000162">
    <property type="entry name" value="Beta-1,4-mannosyltransferase (Alg1), putative"/>
    <property type="match status" value="1"/>
</dbReference>
<dbReference type="GO" id="GO:0004578">
    <property type="term" value="F:chitobiosyldiphosphodolichol beta-mannosyltransferase activity"/>
    <property type="evidence" value="ECO:0007669"/>
    <property type="project" value="UniProtKB-EC"/>
</dbReference>
<evidence type="ECO:0000256" key="7">
    <source>
        <dbReference type="ARBA" id="ARBA00022692"/>
    </source>
</evidence>
<keyword evidence="14" id="KW-1185">Reference proteome</keyword>
<evidence type="ECO:0000256" key="5">
    <source>
        <dbReference type="ARBA" id="ARBA00022676"/>
    </source>
</evidence>
<dbReference type="EC" id="2.4.1.142" evidence="3"/>
<comment type="function">
    <text evidence="11">Participates in the formation of the lipid-linked precursor oligosaccharide for N-glycosylation. Involved in assembling the dolichol-pyrophosphate-GlcNAc(2)-Man(5) intermediate on the cytoplasmic surface of the ER.</text>
</comment>